<keyword evidence="3" id="KW-1185">Reference proteome</keyword>
<reference evidence="2 3" key="1">
    <citation type="journal article" date="2020" name="Genomics">
        <title>Complete, high-quality genomes from long-read metagenomic sequencing of two wolf lichen thalli reveals enigmatic genome architecture.</title>
        <authorList>
            <person name="McKenzie S.K."/>
            <person name="Walston R.F."/>
            <person name="Allen J.L."/>
        </authorList>
    </citation>
    <scope>NUCLEOTIDE SEQUENCE [LARGE SCALE GENOMIC DNA]</scope>
    <source>
        <strain evidence="2">WasteWater1</strain>
    </source>
</reference>
<organism evidence="2 3">
    <name type="scientific">Letharia lupina</name>
    <dbReference type="NCBI Taxonomy" id="560253"/>
    <lineage>
        <taxon>Eukaryota</taxon>
        <taxon>Fungi</taxon>
        <taxon>Dikarya</taxon>
        <taxon>Ascomycota</taxon>
        <taxon>Pezizomycotina</taxon>
        <taxon>Lecanoromycetes</taxon>
        <taxon>OSLEUM clade</taxon>
        <taxon>Lecanoromycetidae</taxon>
        <taxon>Lecanorales</taxon>
        <taxon>Lecanorineae</taxon>
        <taxon>Parmeliaceae</taxon>
        <taxon>Letharia</taxon>
    </lineage>
</organism>
<comment type="caution">
    <text evidence="2">The sequence shown here is derived from an EMBL/GenBank/DDBJ whole genome shotgun (WGS) entry which is preliminary data.</text>
</comment>
<protein>
    <submittedName>
        <fullName evidence="2">Uncharacterized protein</fullName>
    </submittedName>
</protein>
<accession>A0A8H6CEV9</accession>
<evidence type="ECO:0000256" key="1">
    <source>
        <dbReference type="SAM" id="MobiDB-lite"/>
    </source>
</evidence>
<dbReference type="GeneID" id="59330303"/>
<gene>
    <name evidence="2" type="ORF">HO133_001889</name>
</gene>
<sequence>MAGGDVYAGAASRKKFLRRLEVLQSASIEGKGPPQLKSFEETDSDQQHRTEGEIDPSNHTAVLSSTKIFIRTTTKRRCGEEHGTIQFPYQPDAFREHLTAGIEVICSELLDDRQLKPRKTGIVDSAAQGTQLYPITYVAHEEIDRAEPQLGSDNDPHKQE</sequence>
<dbReference type="Proteomes" id="UP000593566">
    <property type="component" value="Unassembled WGS sequence"/>
</dbReference>
<feature type="region of interest" description="Disordered" evidence="1">
    <location>
        <begin position="27"/>
        <end position="58"/>
    </location>
</feature>
<proteinExistence type="predicted"/>
<name>A0A8H6CEV9_9LECA</name>
<dbReference type="RefSeq" id="XP_037151356.1">
    <property type="nucleotide sequence ID" value="XM_037292817.1"/>
</dbReference>
<evidence type="ECO:0000313" key="3">
    <source>
        <dbReference type="Proteomes" id="UP000593566"/>
    </source>
</evidence>
<evidence type="ECO:0000313" key="2">
    <source>
        <dbReference type="EMBL" id="KAF6221921.1"/>
    </source>
</evidence>
<dbReference type="AlphaFoldDB" id="A0A8H6CEV9"/>
<dbReference type="EMBL" id="JACCJB010000013">
    <property type="protein sequence ID" value="KAF6221921.1"/>
    <property type="molecule type" value="Genomic_DNA"/>
</dbReference>